<evidence type="ECO:0000259" key="2">
    <source>
        <dbReference type="PROSITE" id="PS51898"/>
    </source>
</evidence>
<feature type="domain" description="Tyr recombinase" evidence="2">
    <location>
        <begin position="1"/>
        <end position="70"/>
    </location>
</feature>
<reference evidence="3 4" key="1">
    <citation type="submission" date="2019-01" db="EMBL/GenBank/DDBJ databases">
        <title>Genome sequencing of strain 2JSPR-7.</title>
        <authorList>
            <person name="Heo J."/>
            <person name="Kim S.-J."/>
            <person name="Kim J.-S."/>
            <person name="Hong S.-B."/>
            <person name="Kwon S.-W."/>
        </authorList>
    </citation>
    <scope>NUCLEOTIDE SEQUENCE [LARGE SCALE GENOMIC DNA]</scope>
    <source>
        <strain evidence="3 4">2JSPR-7</strain>
    </source>
</reference>
<dbReference type="GO" id="GO:0003677">
    <property type="term" value="F:DNA binding"/>
    <property type="evidence" value="ECO:0007669"/>
    <property type="project" value="InterPro"/>
</dbReference>
<proteinExistence type="predicted"/>
<dbReference type="GO" id="GO:0006310">
    <property type="term" value="P:DNA recombination"/>
    <property type="evidence" value="ECO:0007669"/>
    <property type="project" value="UniProtKB-KW"/>
</dbReference>
<dbReference type="Pfam" id="PF00589">
    <property type="entry name" value="Phage_integrase"/>
    <property type="match status" value="1"/>
</dbReference>
<evidence type="ECO:0000313" key="3">
    <source>
        <dbReference type="EMBL" id="QAY62454.1"/>
    </source>
</evidence>
<organism evidence="3 4">
    <name type="scientific">Xylanimonas allomyrinae</name>
    <dbReference type="NCBI Taxonomy" id="2509459"/>
    <lineage>
        <taxon>Bacteria</taxon>
        <taxon>Bacillati</taxon>
        <taxon>Actinomycetota</taxon>
        <taxon>Actinomycetes</taxon>
        <taxon>Micrococcales</taxon>
        <taxon>Promicromonosporaceae</taxon>
        <taxon>Xylanimonas</taxon>
    </lineage>
</organism>
<accession>A0A4P6EJ29</accession>
<dbReference type="GO" id="GO:0015074">
    <property type="term" value="P:DNA integration"/>
    <property type="evidence" value="ECO:0007669"/>
    <property type="project" value="InterPro"/>
</dbReference>
<gene>
    <name evidence="3" type="ORF">ET495_03380</name>
</gene>
<keyword evidence="4" id="KW-1185">Reference proteome</keyword>
<dbReference type="EMBL" id="CP035495">
    <property type="protein sequence ID" value="QAY62454.1"/>
    <property type="molecule type" value="Genomic_DNA"/>
</dbReference>
<dbReference type="InterPro" id="IPR011010">
    <property type="entry name" value="DNA_brk_join_enz"/>
</dbReference>
<sequence>MHDVKVGTCQHPRLTKEPRVHDLRHTAASWMLAGGTPIAAVSRHLGHESITTTVDRYGHLDPTVARQAADAAAAALAVAIPIPGQP</sequence>
<dbReference type="OrthoDB" id="1822491at2"/>
<protein>
    <recommendedName>
        <fullName evidence="2">Tyr recombinase domain-containing protein</fullName>
    </recommendedName>
</protein>
<dbReference type="InterPro" id="IPR002104">
    <property type="entry name" value="Integrase_catalytic"/>
</dbReference>
<dbReference type="Proteomes" id="UP000291758">
    <property type="component" value="Chromosome"/>
</dbReference>
<dbReference type="Gene3D" id="1.10.443.10">
    <property type="entry name" value="Intergrase catalytic core"/>
    <property type="match status" value="1"/>
</dbReference>
<keyword evidence="1" id="KW-0233">DNA recombination</keyword>
<dbReference type="KEGG" id="xyl:ET495_03380"/>
<evidence type="ECO:0000313" key="4">
    <source>
        <dbReference type="Proteomes" id="UP000291758"/>
    </source>
</evidence>
<dbReference type="AlphaFoldDB" id="A0A4P6EJ29"/>
<evidence type="ECO:0000256" key="1">
    <source>
        <dbReference type="ARBA" id="ARBA00023172"/>
    </source>
</evidence>
<dbReference type="SUPFAM" id="SSF56349">
    <property type="entry name" value="DNA breaking-rejoining enzymes"/>
    <property type="match status" value="1"/>
</dbReference>
<name>A0A4P6EJ29_9MICO</name>
<dbReference type="InterPro" id="IPR013762">
    <property type="entry name" value="Integrase-like_cat_sf"/>
</dbReference>
<dbReference type="PROSITE" id="PS51898">
    <property type="entry name" value="TYR_RECOMBINASE"/>
    <property type="match status" value="1"/>
</dbReference>